<reference evidence="5 6" key="1">
    <citation type="submission" date="2012-02" db="EMBL/GenBank/DDBJ databases">
        <title>Complete genome sequence of Actinoplanes missouriensis 431 (= NBRC 102363).</title>
        <authorList>
            <person name="Ohnishi Y."/>
            <person name="Ishikawa J."/>
            <person name="Sekine M."/>
            <person name="Hosoyama A."/>
            <person name="Harada T."/>
            <person name="Narita H."/>
            <person name="Hata T."/>
            <person name="Konno Y."/>
            <person name="Tutikane K."/>
            <person name="Fujita N."/>
            <person name="Horinouchi S."/>
            <person name="Hayakawa M."/>
        </authorList>
    </citation>
    <scope>NUCLEOTIDE SEQUENCE [LARGE SCALE GENOMIC DNA]</scope>
    <source>
        <strain evidence="6">ATCC 14538 / DSM 43046 / CBS 188.64 / JCM 3121 / NBRC 102363 / NCIMB 12654 / NRRL B-3342 / UNCC 431</strain>
    </source>
</reference>
<feature type="domain" description="GGDEF" evidence="4">
    <location>
        <begin position="355"/>
        <end position="488"/>
    </location>
</feature>
<dbReference type="eggNOG" id="COG5001">
    <property type="taxonomic scope" value="Bacteria"/>
</dbReference>
<keyword evidence="6" id="KW-1185">Reference proteome</keyword>
<gene>
    <name evidence="5" type="ordered locus">AMIS_28530</name>
</gene>
<dbReference type="NCBIfam" id="TIGR00254">
    <property type="entry name" value="GGDEF"/>
    <property type="match status" value="1"/>
</dbReference>
<feature type="transmembrane region" description="Helical" evidence="2">
    <location>
        <begin position="259"/>
        <end position="278"/>
    </location>
</feature>
<evidence type="ECO:0000259" key="4">
    <source>
        <dbReference type="PROSITE" id="PS50887"/>
    </source>
</evidence>
<evidence type="ECO:0000313" key="5">
    <source>
        <dbReference type="EMBL" id="BAL88073.1"/>
    </source>
</evidence>
<dbReference type="InterPro" id="IPR000160">
    <property type="entry name" value="GGDEF_dom"/>
</dbReference>
<dbReference type="PANTHER" id="PTHR46663">
    <property type="entry name" value="DIGUANYLATE CYCLASE DGCT-RELATED"/>
    <property type="match status" value="1"/>
</dbReference>
<name>I0H4Y6_ACTM4</name>
<accession>I0H4Y6</accession>
<dbReference type="FunFam" id="3.30.70.270:FF:000001">
    <property type="entry name" value="Diguanylate cyclase domain protein"/>
    <property type="match status" value="1"/>
</dbReference>
<dbReference type="AlphaFoldDB" id="I0H4Y6"/>
<feature type="chain" id="PRO_5003628566" description="GGDEF domain-containing protein" evidence="3">
    <location>
        <begin position="22"/>
        <end position="524"/>
    </location>
</feature>
<dbReference type="Gene3D" id="3.30.70.270">
    <property type="match status" value="1"/>
</dbReference>
<dbReference type="RefSeq" id="WP_014442968.1">
    <property type="nucleotide sequence ID" value="NC_017093.1"/>
</dbReference>
<evidence type="ECO:0000256" key="3">
    <source>
        <dbReference type="SAM" id="SignalP"/>
    </source>
</evidence>
<dbReference type="SMART" id="SM00267">
    <property type="entry name" value="GGDEF"/>
    <property type="match status" value="1"/>
</dbReference>
<evidence type="ECO:0000313" key="6">
    <source>
        <dbReference type="Proteomes" id="UP000007882"/>
    </source>
</evidence>
<dbReference type="SUPFAM" id="SSF55073">
    <property type="entry name" value="Nucleotide cyclase"/>
    <property type="match status" value="1"/>
</dbReference>
<dbReference type="EMBL" id="AP012319">
    <property type="protein sequence ID" value="BAL88073.1"/>
    <property type="molecule type" value="Genomic_DNA"/>
</dbReference>
<dbReference type="PANTHER" id="PTHR46663:SF2">
    <property type="entry name" value="GGDEF DOMAIN-CONTAINING PROTEIN"/>
    <property type="match status" value="1"/>
</dbReference>
<dbReference type="InterPro" id="IPR052163">
    <property type="entry name" value="DGC-Regulatory_Protein"/>
</dbReference>
<keyword evidence="2" id="KW-1133">Transmembrane helix</keyword>
<evidence type="ECO:0000256" key="2">
    <source>
        <dbReference type="SAM" id="Phobius"/>
    </source>
</evidence>
<dbReference type="PROSITE" id="PS50887">
    <property type="entry name" value="GGDEF"/>
    <property type="match status" value="1"/>
</dbReference>
<dbReference type="STRING" id="512565.AMIS_28530"/>
<proteinExistence type="predicted"/>
<feature type="transmembrane region" description="Helical" evidence="2">
    <location>
        <begin position="63"/>
        <end position="85"/>
    </location>
</feature>
<sequence length="524" mass="54453">MRTSLPSALLFAVAVAFGFQAAVPHLPPVWGYTLSDFLIMLTAAYASVGYWRGARRHAGRARAAMVVGACSAGLWSLGNGLFLLTRSSLLGTAGTDIGGLLSLLATMLLPVGLILIAAPARGLARVRRLIDIAAVAGAILILAWQFILAPAVATTDLSVIIADVHFLVPEALAVALALVTASTSAPTRNAHALHLLAGAAAVLAVTMMIVVHNGVRGSLWYEHGVGAGFVLGAILMALSSRHELPASGEADVRRMVISVWAVLPYIPVILAVAAVAVVQVVTGQLGAVLVWLLLGTFCLVLLRQLTSLVMVGSMAVTLQEQKAHLAYQAHHDPLTGLPNRAAFRERGAAAISDADRVALLLLDLDGFKPINDSLGHSGGDEALVTVGHRLAAALRPEDVVCRLGGDEFAVLVTDISDTDTTSLAQRLLTTISAPMTIHGSTVAVGVSIGITPSQPGTADSLDRLLREADLAMYDAKARGKGAISYFRDAGSGHPGSRRNGPSSSSARERMPAGSPPASMRLDAL</sequence>
<keyword evidence="2" id="KW-0472">Membrane</keyword>
<dbReference type="HOGENOM" id="CLU_042887_0_0_11"/>
<keyword evidence="2" id="KW-0812">Transmembrane</keyword>
<evidence type="ECO:0000256" key="1">
    <source>
        <dbReference type="SAM" id="MobiDB-lite"/>
    </source>
</evidence>
<organism evidence="5 6">
    <name type="scientific">Actinoplanes missouriensis (strain ATCC 14538 / DSM 43046 / CBS 188.64 / JCM 3121 / NBRC 102363 / NCIMB 12654 / NRRL B-3342 / UNCC 431)</name>
    <dbReference type="NCBI Taxonomy" id="512565"/>
    <lineage>
        <taxon>Bacteria</taxon>
        <taxon>Bacillati</taxon>
        <taxon>Actinomycetota</taxon>
        <taxon>Actinomycetes</taxon>
        <taxon>Micromonosporales</taxon>
        <taxon>Micromonosporaceae</taxon>
        <taxon>Actinoplanes</taxon>
    </lineage>
</organism>
<dbReference type="InterPro" id="IPR043128">
    <property type="entry name" value="Rev_trsase/Diguanyl_cyclase"/>
</dbReference>
<feature type="transmembrane region" description="Helical" evidence="2">
    <location>
        <begin position="284"/>
        <end position="302"/>
    </location>
</feature>
<dbReference type="Proteomes" id="UP000007882">
    <property type="component" value="Chromosome"/>
</dbReference>
<feature type="transmembrane region" description="Helical" evidence="2">
    <location>
        <begin position="193"/>
        <end position="212"/>
    </location>
</feature>
<dbReference type="PATRIC" id="fig|512565.3.peg.2856"/>
<dbReference type="InterPro" id="IPR029787">
    <property type="entry name" value="Nucleotide_cyclase"/>
</dbReference>
<feature type="transmembrane region" description="Helical" evidence="2">
    <location>
        <begin position="31"/>
        <end position="51"/>
    </location>
</feature>
<dbReference type="KEGG" id="ams:AMIS_28530"/>
<feature type="transmembrane region" description="Helical" evidence="2">
    <location>
        <begin position="129"/>
        <end position="147"/>
    </location>
</feature>
<dbReference type="OrthoDB" id="3282305at2"/>
<feature type="transmembrane region" description="Helical" evidence="2">
    <location>
        <begin position="218"/>
        <end position="238"/>
    </location>
</feature>
<feature type="transmembrane region" description="Helical" evidence="2">
    <location>
        <begin position="97"/>
        <end position="117"/>
    </location>
</feature>
<feature type="region of interest" description="Disordered" evidence="1">
    <location>
        <begin position="485"/>
        <end position="524"/>
    </location>
</feature>
<dbReference type="Pfam" id="PF00990">
    <property type="entry name" value="GGDEF"/>
    <property type="match status" value="1"/>
</dbReference>
<dbReference type="CDD" id="cd01949">
    <property type="entry name" value="GGDEF"/>
    <property type="match status" value="1"/>
</dbReference>
<keyword evidence="3" id="KW-0732">Signal</keyword>
<feature type="signal peptide" evidence="3">
    <location>
        <begin position="1"/>
        <end position="21"/>
    </location>
</feature>
<protein>
    <recommendedName>
        <fullName evidence="4">GGDEF domain-containing protein</fullName>
    </recommendedName>
</protein>